<dbReference type="InterPro" id="IPR018511">
    <property type="entry name" value="Hemolysin-typ_Ca-bd_CS"/>
</dbReference>
<organism evidence="5 6">
    <name type="scientific">Planktothrix tepida PCC 9214</name>
    <dbReference type="NCBI Taxonomy" id="671072"/>
    <lineage>
        <taxon>Bacteria</taxon>
        <taxon>Bacillati</taxon>
        <taxon>Cyanobacteriota</taxon>
        <taxon>Cyanophyceae</taxon>
        <taxon>Oscillatoriophycideae</taxon>
        <taxon>Oscillatoriales</taxon>
        <taxon>Microcoleaceae</taxon>
        <taxon>Planktothrix</taxon>
    </lineage>
</organism>
<evidence type="ECO:0000313" key="6">
    <source>
        <dbReference type="Proteomes" id="UP000184315"/>
    </source>
</evidence>
<reference evidence="6" key="1">
    <citation type="submission" date="2015-10" db="EMBL/GenBank/DDBJ databases">
        <authorList>
            <person name="Regsiter A."/>
            <person name="william w."/>
        </authorList>
    </citation>
    <scope>NUCLEOTIDE SEQUENCE [LARGE SCALE GENOMIC DNA]</scope>
</reference>
<feature type="domain" description="Cadherin-like" evidence="4">
    <location>
        <begin position="3"/>
        <end position="82"/>
    </location>
</feature>
<dbReference type="Proteomes" id="UP000184315">
    <property type="component" value="Unassembled WGS sequence"/>
</dbReference>
<dbReference type="AlphaFoldDB" id="A0A1J1LNX7"/>
<dbReference type="PANTHER" id="PTHR38340:SF1">
    <property type="entry name" value="S-LAYER PROTEIN"/>
    <property type="match status" value="1"/>
</dbReference>
<dbReference type="InterPro" id="IPR050557">
    <property type="entry name" value="RTX_toxin/Mannuronan_C5-epim"/>
</dbReference>
<dbReference type="Pfam" id="PF17892">
    <property type="entry name" value="Cadherin_5"/>
    <property type="match status" value="1"/>
</dbReference>
<dbReference type="Gene3D" id="2.150.10.10">
    <property type="entry name" value="Serralysin-like metalloprotease, C-terminal"/>
    <property type="match status" value="2"/>
</dbReference>
<dbReference type="SUPFAM" id="SSF51120">
    <property type="entry name" value="beta-Roll"/>
    <property type="match status" value="2"/>
</dbReference>
<sequence>MGTQNQLLTISSSTLLANDTDPNNDPLTITQVSNPTNGTVTLSNGNVLFTPVNNYTGPASFLYTISDGQGGTSSATVNITVNPNQPPTLDLNGSQAGNNTQVAFQQGQPAVAIASGSSIVITDADNTTIQSATITVTNPLNGGGESLSANGSLPSGITASSYNSTTGILTLTGNASLAAYQTAIGQVVYNNTANPPNTTTRLVQVQVNDGTSNSNTAASTITVIALNQPPVAVTDGPIFTNNSIQFPISPLANDTDPDGDALTLTSVDNPPTAQGLVTQAGSLVQYTRLGSNTGVDSFNYSISDGQGGTATGQINVELLPLADGTPNLVTGGNFGDNLNGLGGNDTLTGLGGNDTLRGNDGNDSLSGGSGTDLLQGGIGEDTLNGGLTPDTMTGNEGIDQFRYETANDGGGSGFNASSNTEIKAQIGSALYDTITDFEGLGAAVGDQINFATTVIQSFANIATTVQTNITGDVIPGTSPGLFAFNDGSSTYLIYDGNGDNTTGNDSRILAKLDNVNGVTTLNVNDFAGIAGLNLPPVVQGNTTVNITEDITQNLGISSPVDPNNDPLIITVNSIPDSTKGIVRITGQTNSIIIGQTLTSAEISQLEFVPKANVNGSAGVFLYTVSDGENPAVSQTVTINITAVNDLPVAVNDGPIFTNNSIQFPISPLDNDTDPDGDVLTLTSVDNPPTAQGLVTQSGSLVQYTRLGNATGVDSFNYTISDGQGGTATANITINLLPVADNNPNLVTGGSFSDNLNGLGGNDTLVGLEGNDTLRGNDGNDSLSGGSGNDLLDGGAGQDKLFGGLGRDSLIGNLGETDLFIYSDALDGGGTAFNAVGTTITTQIGSGFYDSINNFEGLGQVGGDQISVSTSLIADAANILLSVQTNLSTDVLPTNNPSLFAFDNGKDTYLIYDGNGNNTSGNDSRILAKLEGITGVTSLNSDDIILF</sequence>
<protein>
    <recommendedName>
        <fullName evidence="4">Cadherin-like domain-containing protein</fullName>
    </recommendedName>
</protein>
<dbReference type="InterPro" id="IPR011049">
    <property type="entry name" value="Serralysin-like_metalloprot_C"/>
</dbReference>
<evidence type="ECO:0000256" key="3">
    <source>
        <dbReference type="SAM" id="MobiDB-lite"/>
    </source>
</evidence>
<dbReference type="Pfam" id="PF17963">
    <property type="entry name" value="Big_9"/>
    <property type="match status" value="3"/>
</dbReference>
<evidence type="ECO:0000256" key="1">
    <source>
        <dbReference type="ARBA" id="ARBA00004613"/>
    </source>
</evidence>
<evidence type="ECO:0000256" key="2">
    <source>
        <dbReference type="ARBA" id="ARBA00022525"/>
    </source>
</evidence>
<feature type="region of interest" description="Disordered" evidence="3">
    <location>
        <begin position="770"/>
        <end position="789"/>
    </location>
</feature>
<dbReference type="EMBL" id="CZDF01000171">
    <property type="protein sequence ID" value="CUR34195.1"/>
    <property type="molecule type" value="Genomic_DNA"/>
</dbReference>
<dbReference type="PANTHER" id="PTHR38340">
    <property type="entry name" value="S-LAYER PROTEIN"/>
    <property type="match status" value="1"/>
</dbReference>
<gene>
    <name evidence="5" type="ORF">PL9214640202</name>
</gene>
<dbReference type="GO" id="GO:0005509">
    <property type="term" value="F:calcium ion binding"/>
    <property type="evidence" value="ECO:0007669"/>
    <property type="project" value="InterPro"/>
</dbReference>
<evidence type="ECO:0000313" key="5">
    <source>
        <dbReference type="EMBL" id="CUR34195.1"/>
    </source>
</evidence>
<dbReference type="Gene3D" id="2.60.40.2810">
    <property type="match status" value="2"/>
</dbReference>
<keyword evidence="2" id="KW-0964">Secreted</keyword>
<dbReference type="GO" id="GO:0005576">
    <property type="term" value="C:extracellular region"/>
    <property type="evidence" value="ECO:0007669"/>
    <property type="project" value="UniProtKB-SubCell"/>
</dbReference>
<dbReference type="STRING" id="671072.PL9214640202"/>
<dbReference type="InterPro" id="IPR001343">
    <property type="entry name" value="Hemolysn_Ca-bd"/>
</dbReference>
<dbReference type="PRINTS" id="PR00313">
    <property type="entry name" value="CABNDNGRPT"/>
</dbReference>
<dbReference type="PROSITE" id="PS00330">
    <property type="entry name" value="HEMOLYSIN_CALCIUM"/>
    <property type="match status" value="6"/>
</dbReference>
<dbReference type="RefSeq" id="WP_186440428.1">
    <property type="nucleotide sequence ID" value="NZ_LN889812.1"/>
</dbReference>
<keyword evidence="6" id="KW-1185">Reference proteome</keyword>
<dbReference type="Pfam" id="PF00353">
    <property type="entry name" value="HemolysinCabind"/>
    <property type="match status" value="4"/>
</dbReference>
<feature type="compositionally biased region" description="Low complexity" evidence="3">
    <location>
        <begin position="775"/>
        <end position="789"/>
    </location>
</feature>
<comment type="subcellular location">
    <subcellularLocation>
        <location evidence="1">Secreted</location>
    </subcellularLocation>
</comment>
<proteinExistence type="predicted"/>
<accession>A0A1J1LNX7</accession>
<evidence type="ECO:0000259" key="4">
    <source>
        <dbReference type="Pfam" id="PF17892"/>
    </source>
</evidence>
<dbReference type="NCBIfam" id="NF012211">
    <property type="entry name" value="tand_rpt_95"/>
    <property type="match status" value="4"/>
</dbReference>
<name>A0A1J1LNX7_9CYAN</name>
<dbReference type="InterPro" id="IPR041690">
    <property type="entry name" value="Cadherin_5"/>
</dbReference>